<comment type="caution">
    <text evidence="1">The sequence shown here is derived from an EMBL/GenBank/DDBJ whole genome shotgun (WGS) entry which is preliminary data.</text>
</comment>
<accession>A0ABU3U2E0</accession>
<name>A0ABU3U2E0_9FLAO</name>
<dbReference type="Proteomes" id="UP001268651">
    <property type="component" value="Unassembled WGS sequence"/>
</dbReference>
<proteinExistence type="predicted"/>
<protein>
    <submittedName>
        <fullName evidence="1">Uncharacterized protein</fullName>
    </submittedName>
</protein>
<dbReference type="EMBL" id="JAWHTF010000001">
    <property type="protein sequence ID" value="MDU8884575.1"/>
    <property type="molecule type" value="Genomic_DNA"/>
</dbReference>
<evidence type="ECO:0000313" key="2">
    <source>
        <dbReference type="Proteomes" id="UP001268651"/>
    </source>
</evidence>
<keyword evidence="2" id="KW-1185">Reference proteome</keyword>
<organism evidence="1 2">
    <name type="scientific">Gilvirhabdus luticola</name>
    <dbReference type="NCBI Taxonomy" id="3079858"/>
    <lineage>
        <taxon>Bacteria</taxon>
        <taxon>Pseudomonadati</taxon>
        <taxon>Bacteroidota</taxon>
        <taxon>Flavobacteriia</taxon>
        <taxon>Flavobacteriales</taxon>
        <taxon>Flavobacteriaceae</taxon>
        <taxon>Gilvirhabdus</taxon>
    </lineage>
</organism>
<gene>
    <name evidence="1" type="ORF">RXV94_00285</name>
</gene>
<sequence>MIKFIKKLKKTSLIHVNKEVKKCKHEFEIGDVLNFKKDPLCYKCGKALSELPAIL</sequence>
<reference evidence="1 2" key="1">
    <citation type="submission" date="2023-10" db="EMBL/GenBank/DDBJ databases">
        <title>Marimonas sp. nov. isolated from tidal mud flat.</title>
        <authorList>
            <person name="Jaincy N.J."/>
            <person name="Srinivasan S."/>
            <person name="Lee S.-S."/>
        </authorList>
    </citation>
    <scope>NUCLEOTIDE SEQUENCE [LARGE SCALE GENOMIC DNA]</scope>
    <source>
        <strain evidence="1 2">MJ-SS3</strain>
    </source>
</reference>
<evidence type="ECO:0000313" key="1">
    <source>
        <dbReference type="EMBL" id="MDU8884575.1"/>
    </source>
</evidence>
<dbReference type="RefSeq" id="WP_316660282.1">
    <property type="nucleotide sequence ID" value="NZ_JAWHTF010000001.1"/>
</dbReference>